<keyword evidence="1" id="KW-0732">Signal</keyword>
<evidence type="ECO:0000259" key="3">
    <source>
        <dbReference type="Pfam" id="PF19077"/>
    </source>
</evidence>
<dbReference type="SUPFAM" id="SSF53649">
    <property type="entry name" value="Alkaline phosphatase-like"/>
    <property type="match status" value="1"/>
</dbReference>
<dbReference type="InterPro" id="IPR007312">
    <property type="entry name" value="Phosphoesterase"/>
</dbReference>
<dbReference type="Gene3D" id="2.130.10.130">
    <property type="entry name" value="Integrin alpha, N-terminal"/>
    <property type="match status" value="1"/>
</dbReference>
<dbReference type="InterPro" id="IPR044016">
    <property type="entry name" value="Big_13"/>
</dbReference>
<sequence>MTTTPSHIVVLSLENENYSDIIGNPQAPYLNSLVAQGMLLTNDYGVTHPSQPNYIALFSGSTQGINTNGSFPQLPASVPTLASTLAASGYTFGGYAENTAVPERQPWIHFANSANDGHDFSTFPQTAAGFANLPTVSFVSPDDTHNMTPTSDNGGGIPAGDAWIQTNLSAYAAWAQANNSLLIVTFDENNTNPAVTYPNHVAAIVVGGGVPAGAVNDSPADPYSLLATIESLYGAAAIGASAGVPALNFYSSTPPTSSTSVTLSFSGLSDLTNTPPQNALAVGPNYIFTAETTHYEITDLSGHPIVSNGSLHSLFSPLGATLDNNLLDARATYDSSTGHYVVIADNFQPGTGNFATNIDIAVSIDSNPNDGWYLASIDTSNGATTQSDMPHLSVSNGKIYISAPEFIDAGGGYNNGEFVVNESSVIAAGNHAITPDASTIVSGAGGIMRNIAGDNGVTYYLGAYSTARQTALTYQTYDPTHGFSGTQTLYLGDADVGGSNNTAAQLGTTKTLGIGDGRIQGLAFTSSGGHNYVYGVSEAMPSAGGLAQIEWFKLDVTDPTNPQYVMGNVISGASIGTGVAVFTPSIAVDQNGDVLINFSASGPNMYPSDYYTVLGAGASDFTAPTLYQASSTFFDSGALNDQRWGTYSTAIADPNNPNGFWISGEYVANGWWQTAVAQVSVHPDTTAPVRPTGLSLDATTDSGTIGDRTTNFAHVKIDGTAERGSAVTLYDSNGTTVLGTGTADLTTGAFSITTSALADGTHNINAKATDAWGNTSTASAVFAVTEDTTAPVAPTGLSLDATTDSGTLGDRITNVAQVKIDGMAEHGSMVTLYDTNGTTVLGTGTADLTTGAFSITTAALAEGTHNITAKAADAAGNTGAASAVLAVTEDTTAPVPPTGLSLDATTDSGIKGDDITGFTQVLIDGTAEAGSTVTLYDTNGTTVLGTGTADLTTGVFSIATSTLAEGAHSIIAKATDAAGNTSNASNALAVTTLDLTANFDFSGDGHSDILWRNDNGAVSIWDNGDMNQAHIIAQAGVVPDSWHFAGTGDFDGNGRSDVLWRNDNGAVSIWDNGDISKAHIVAGAGVVPDSWHIAGTGDFDGNGQSDILWRNDNGAVSIWDKGDISKAHIVAAAGVVPNSWHFAGTGDVDGNGKSDILWRNDNGAVSIWDNGDISKAHIVAAAGVVPNSWHIAGTGDFDGNGQSDILWRNDNGAVSIWDNGDISKAHIMAAAGVVPNSWHIAGTGDFDGNGHSDILWRNDNGAVSIWDNGQIGAAHQVANANLIPNDWHIA</sequence>
<comment type="caution">
    <text evidence="4">The sequence shown here is derived from an EMBL/GenBank/DDBJ whole genome shotgun (WGS) entry which is preliminary data.</text>
</comment>
<name>A0A5S4WN79_9BRAD</name>
<dbReference type="PANTHER" id="PTHR46580:SF2">
    <property type="entry name" value="MAM DOMAIN-CONTAINING PROTEIN"/>
    <property type="match status" value="1"/>
</dbReference>
<dbReference type="Pfam" id="PF13517">
    <property type="entry name" value="FG-GAP_3"/>
    <property type="match status" value="1"/>
</dbReference>
<evidence type="ECO:0000313" key="4">
    <source>
        <dbReference type="EMBL" id="TYL83074.1"/>
    </source>
</evidence>
<dbReference type="Proteomes" id="UP000324853">
    <property type="component" value="Unassembled WGS sequence"/>
</dbReference>
<dbReference type="SUPFAM" id="SSF69318">
    <property type="entry name" value="Integrin alpha N-terminal domain"/>
    <property type="match status" value="1"/>
</dbReference>
<dbReference type="Gene3D" id="2.60.40.10">
    <property type="entry name" value="Immunoglobulins"/>
    <property type="match status" value="3"/>
</dbReference>
<reference evidence="4 5" key="1">
    <citation type="submission" date="2019-08" db="EMBL/GenBank/DDBJ databases">
        <title>Bradyrhizobium hipponensis sp. nov., a rhizobium isolated from a Lupinus angustifolius root nodule in Tunisia.</title>
        <authorList>
            <person name="Off K."/>
            <person name="Rejili M."/>
            <person name="Mars M."/>
            <person name="Brachmann A."/>
            <person name="Marin M."/>
        </authorList>
    </citation>
    <scope>NUCLEOTIDE SEQUENCE [LARGE SCALE GENOMIC DNA]</scope>
    <source>
        <strain evidence="4 5">CTAW11</strain>
    </source>
</reference>
<evidence type="ECO:0000256" key="1">
    <source>
        <dbReference type="ARBA" id="ARBA00022729"/>
    </source>
</evidence>
<accession>A0A5S4WN79</accession>
<feature type="domain" description="Bacterial Ig-like" evidence="3">
    <location>
        <begin position="795"/>
        <end position="891"/>
    </location>
</feature>
<dbReference type="InterPro" id="IPR017850">
    <property type="entry name" value="Alkaline_phosphatase_core_sf"/>
</dbReference>
<dbReference type="PANTHER" id="PTHR46580">
    <property type="entry name" value="SENSOR KINASE-RELATED"/>
    <property type="match status" value="1"/>
</dbReference>
<proteinExistence type="predicted"/>
<dbReference type="EMBL" id="VSSR01000031">
    <property type="protein sequence ID" value="TYL83074.1"/>
    <property type="molecule type" value="Genomic_DNA"/>
</dbReference>
<feature type="domain" description="Bacterial Ig-like" evidence="3">
    <location>
        <begin position="898"/>
        <end position="991"/>
    </location>
</feature>
<dbReference type="Pfam" id="PF19077">
    <property type="entry name" value="Big_13"/>
    <property type="match status" value="3"/>
</dbReference>
<dbReference type="InterPro" id="IPR013517">
    <property type="entry name" value="FG-GAP"/>
</dbReference>
<dbReference type="RefSeq" id="WP_148752660.1">
    <property type="nucleotide sequence ID" value="NZ_VSSR01000031.1"/>
</dbReference>
<evidence type="ECO:0000256" key="2">
    <source>
        <dbReference type="ARBA" id="ARBA00022801"/>
    </source>
</evidence>
<gene>
    <name evidence="4" type="ORF">FXB38_19770</name>
</gene>
<keyword evidence="2" id="KW-0378">Hydrolase</keyword>
<dbReference type="OrthoDB" id="6057489at2"/>
<dbReference type="InterPro" id="IPR013783">
    <property type="entry name" value="Ig-like_fold"/>
</dbReference>
<protein>
    <recommendedName>
        <fullName evidence="3">Bacterial Ig-like domain-containing protein</fullName>
    </recommendedName>
</protein>
<dbReference type="InterPro" id="IPR028994">
    <property type="entry name" value="Integrin_alpha_N"/>
</dbReference>
<organism evidence="4 5">
    <name type="scientific">Bradyrhizobium cytisi</name>
    <dbReference type="NCBI Taxonomy" id="515489"/>
    <lineage>
        <taxon>Bacteria</taxon>
        <taxon>Pseudomonadati</taxon>
        <taxon>Pseudomonadota</taxon>
        <taxon>Alphaproteobacteria</taxon>
        <taxon>Hyphomicrobiales</taxon>
        <taxon>Nitrobacteraceae</taxon>
        <taxon>Bradyrhizobium</taxon>
    </lineage>
</organism>
<dbReference type="NCBIfam" id="NF033510">
    <property type="entry name" value="Ca_tandemer"/>
    <property type="match status" value="3"/>
</dbReference>
<dbReference type="Gene3D" id="3.40.720.10">
    <property type="entry name" value="Alkaline Phosphatase, subunit A"/>
    <property type="match status" value="1"/>
</dbReference>
<keyword evidence="5" id="KW-1185">Reference proteome</keyword>
<evidence type="ECO:0000313" key="5">
    <source>
        <dbReference type="Proteomes" id="UP000324853"/>
    </source>
</evidence>
<feature type="domain" description="Bacterial Ig-like" evidence="3">
    <location>
        <begin position="693"/>
        <end position="788"/>
    </location>
</feature>
<dbReference type="Pfam" id="PF04185">
    <property type="entry name" value="Phosphoesterase"/>
    <property type="match status" value="1"/>
</dbReference>
<dbReference type="GO" id="GO:0016788">
    <property type="term" value="F:hydrolase activity, acting on ester bonds"/>
    <property type="evidence" value="ECO:0007669"/>
    <property type="project" value="InterPro"/>
</dbReference>